<dbReference type="CDD" id="cd00093">
    <property type="entry name" value="HTH_XRE"/>
    <property type="match status" value="1"/>
</dbReference>
<dbReference type="InterPro" id="IPR001387">
    <property type="entry name" value="Cro/C1-type_HTH"/>
</dbReference>
<reference evidence="5" key="1">
    <citation type="submission" date="2020-10" db="EMBL/GenBank/DDBJ databases">
        <authorList>
            <person name="Gilroy R."/>
        </authorList>
    </citation>
    <scope>NUCLEOTIDE SEQUENCE</scope>
    <source>
        <strain evidence="5">ChiSjej4B22-9803</strain>
    </source>
</reference>
<organism evidence="5 6">
    <name type="scientific">Candidatus Avimonoglobus intestinipullorum</name>
    <dbReference type="NCBI Taxonomy" id="2840699"/>
    <lineage>
        <taxon>Bacteria</taxon>
        <taxon>Bacillati</taxon>
        <taxon>Bacillota</taxon>
        <taxon>Clostridia</taxon>
        <taxon>Eubacteriales</taxon>
        <taxon>Candidatus Avimonoglobus</taxon>
    </lineage>
</organism>
<dbReference type="InterPro" id="IPR018771">
    <property type="entry name" value="PocR_dom"/>
</dbReference>
<evidence type="ECO:0000259" key="4">
    <source>
        <dbReference type="PROSITE" id="PS01124"/>
    </source>
</evidence>
<evidence type="ECO:0000256" key="3">
    <source>
        <dbReference type="ARBA" id="ARBA00023163"/>
    </source>
</evidence>
<dbReference type="InterPro" id="IPR020449">
    <property type="entry name" value="Tscrpt_reg_AraC-type_HTH"/>
</dbReference>
<dbReference type="InterPro" id="IPR018060">
    <property type="entry name" value="HTH_AraC"/>
</dbReference>
<dbReference type="GO" id="GO:0043565">
    <property type="term" value="F:sequence-specific DNA binding"/>
    <property type="evidence" value="ECO:0007669"/>
    <property type="project" value="InterPro"/>
</dbReference>
<dbReference type="InterPro" id="IPR009057">
    <property type="entry name" value="Homeodomain-like_sf"/>
</dbReference>
<dbReference type="SMART" id="SM00342">
    <property type="entry name" value="HTH_ARAC"/>
    <property type="match status" value="1"/>
</dbReference>
<keyword evidence="3" id="KW-0804">Transcription</keyword>
<comment type="caution">
    <text evidence="5">The sequence shown here is derived from an EMBL/GenBank/DDBJ whole genome shotgun (WGS) entry which is preliminary data.</text>
</comment>
<gene>
    <name evidence="5" type="ORF">IAB04_04595</name>
</gene>
<dbReference type="PANTHER" id="PTHR43280:SF2">
    <property type="entry name" value="HTH-TYPE TRANSCRIPTIONAL REGULATOR EXSA"/>
    <property type="match status" value="1"/>
</dbReference>
<name>A0A9D1S630_9FIRM</name>
<protein>
    <submittedName>
        <fullName evidence="5">AraC family transcriptional regulator</fullName>
    </submittedName>
</protein>
<proteinExistence type="predicted"/>
<dbReference type="PRINTS" id="PR00032">
    <property type="entry name" value="HTHARAC"/>
</dbReference>
<dbReference type="SUPFAM" id="SSF46689">
    <property type="entry name" value="Homeodomain-like"/>
    <property type="match status" value="2"/>
</dbReference>
<evidence type="ECO:0000313" key="5">
    <source>
        <dbReference type="EMBL" id="HIU48619.1"/>
    </source>
</evidence>
<evidence type="ECO:0000256" key="2">
    <source>
        <dbReference type="ARBA" id="ARBA00023125"/>
    </source>
</evidence>
<dbReference type="InterPro" id="IPR018062">
    <property type="entry name" value="HTH_AraC-typ_CS"/>
</dbReference>
<dbReference type="PANTHER" id="PTHR43280">
    <property type="entry name" value="ARAC-FAMILY TRANSCRIPTIONAL REGULATOR"/>
    <property type="match status" value="1"/>
</dbReference>
<dbReference type="Proteomes" id="UP000824111">
    <property type="component" value="Unassembled WGS sequence"/>
</dbReference>
<keyword evidence="2" id="KW-0238">DNA-binding</keyword>
<accession>A0A9D1S630</accession>
<dbReference type="EMBL" id="DVND01000121">
    <property type="protein sequence ID" value="HIU48619.1"/>
    <property type="molecule type" value="Genomic_DNA"/>
</dbReference>
<dbReference type="Pfam" id="PF12833">
    <property type="entry name" value="HTH_18"/>
    <property type="match status" value="1"/>
</dbReference>
<feature type="domain" description="HTH araC/xylS-type" evidence="4">
    <location>
        <begin position="321"/>
        <end position="419"/>
    </location>
</feature>
<evidence type="ECO:0000256" key="1">
    <source>
        <dbReference type="ARBA" id="ARBA00023015"/>
    </source>
</evidence>
<dbReference type="GO" id="GO:0003700">
    <property type="term" value="F:DNA-binding transcription factor activity"/>
    <property type="evidence" value="ECO:0007669"/>
    <property type="project" value="InterPro"/>
</dbReference>
<dbReference type="Pfam" id="PF10114">
    <property type="entry name" value="PocR"/>
    <property type="match status" value="1"/>
</dbReference>
<dbReference type="PROSITE" id="PS00041">
    <property type="entry name" value="HTH_ARAC_FAMILY_1"/>
    <property type="match status" value="1"/>
</dbReference>
<dbReference type="PROSITE" id="PS01124">
    <property type="entry name" value="HTH_ARAC_FAMILY_2"/>
    <property type="match status" value="1"/>
</dbReference>
<reference evidence="5" key="2">
    <citation type="journal article" date="2021" name="PeerJ">
        <title>Extensive microbial diversity within the chicken gut microbiome revealed by metagenomics and culture.</title>
        <authorList>
            <person name="Gilroy R."/>
            <person name="Ravi A."/>
            <person name="Getino M."/>
            <person name="Pursley I."/>
            <person name="Horton D.L."/>
            <person name="Alikhan N.F."/>
            <person name="Baker D."/>
            <person name="Gharbi K."/>
            <person name="Hall N."/>
            <person name="Watson M."/>
            <person name="Adriaenssens E.M."/>
            <person name="Foster-Nyarko E."/>
            <person name="Jarju S."/>
            <person name="Secka A."/>
            <person name="Antonio M."/>
            <person name="Oren A."/>
            <person name="Chaudhuri R.R."/>
            <person name="La Ragione R."/>
            <person name="Hildebrand F."/>
            <person name="Pallen M.J."/>
        </authorList>
    </citation>
    <scope>NUCLEOTIDE SEQUENCE</scope>
    <source>
        <strain evidence="5">ChiSjej4B22-9803</strain>
    </source>
</reference>
<evidence type="ECO:0000313" key="6">
    <source>
        <dbReference type="Proteomes" id="UP000824111"/>
    </source>
</evidence>
<keyword evidence="1" id="KW-0805">Transcription regulation</keyword>
<dbReference type="Gene3D" id="1.10.10.60">
    <property type="entry name" value="Homeodomain-like"/>
    <property type="match status" value="2"/>
</dbReference>
<sequence>MIGVDRLETGKIKKALGQYALATDTPVCLMEQDGAILYSSNGRKRCAFCDKISALLPDCPDCARVFKYGGYEARRFGGQYIFFCPMGLTHWAASIMKDGAPELTAIGGPVLMVDLDEFIEIDLASKVAVPQEAAEKLKTYAETLKRVEPRTVTALSEQLFYTAAFCSEGDNRFFFESRQRQDNQAKVSEYIHYIKSMSADYWEPSYPLEKEKELLGYIAAGNREASQALLNEILGYILFKSGNDLDTIKARALELIVVLSRAAIEGGGDAESIFGWNYAYIHEIREIQTADGLTDWLNGVMKRFSEAVFESADIKHIDAIYKAIRYIRENYMKKITLEEVAQYVHFSPSYFSKIFKDETGSAFNLYLNRIRVENSKRLLMDNSISLVDVANIVGFEDQSYYSKVFKKITGKTPGRYREARGKK</sequence>
<dbReference type="AlphaFoldDB" id="A0A9D1S630"/>